<dbReference type="OrthoDB" id="9803397at2"/>
<dbReference type="GO" id="GO:0046872">
    <property type="term" value="F:metal ion binding"/>
    <property type="evidence" value="ECO:0007669"/>
    <property type="project" value="UniProtKB-KW"/>
</dbReference>
<evidence type="ECO:0000259" key="4">
    <source>
        <dbReference type="PROSITE" id="PS51379"/>
    </source>
</evidence>
<protein>
    <submittedName>
        <fullName evidence="5">NADH:ubiquinone oxidoreductase chain I-like protein</fullName>
    </submittedName>
</protein>
<evidence type="ECO:0000256" key="1">
    <source>
        <dbReference type="ARBA" id="ARBA00022723"/>
    </source>
</evidence>
<keyword evidence="2" id="KW-0408">Iron</keyword>
<dbReference type="InterPro" id="IPR017900">
    <property type="entry name" value="4Fe4S_Fe_S_CS"/>
</dbReference>
<keyword evidence="5" id="KW-0830">Ubiquinone</keyword>
<dbReference type="Pfam" id="PF12838">
    <property type="entry name" value="Fer4_7"/>
    <property type="match status" value="1"/>
</dbReference>
<dbReference type="Proteomes" id="UP000006054">
    <property type="component" value="Chromosome"/>
</dbReference>
<dbReference type="GO" id="GO:0051536">
    <property type="term" value="F:iron-sulfur cluster binding"/>
    <property type="evidence" value="ECO:0007669"/>
    <property type="project" value="UniProtKB-KW"/>
</dbReference>
<keyword evidence="3" id="KW-0411">Iron-sulfur</keyword>
<dbReference type="HOGENOM" id="CLU_139698_11_0_10"/>
<keyword evidence="1" id="KW-0479">Metal-binding</keyword>
<feature type="domain" description="4Fe-4S ferredoxin-type" evidence="4">
    <location>
        <begin position="1"/>
        <end position="29"/>
    </location>
</feature>
<evidence type="ECO:0000256" key="3">
    <source>
        <dbReference type="ARBA" id="ARBA00023014"/>
    </source>
</evidence>
<dbReference type="AlphaFoldDB" id="I4APP5"/>
<evidence type="ECO:0000313" key="6">
    <source>
        <dbReference type="Proteomes" id="UP000006054"/>
    </source>
</evidence>
<name>I4APP5_BERLS</name>
<proteinExistence type="predicted"/>
<dbReference type="EMBL" id="CP003345">
    <property type="protein sequence ID" value="AFM05930.1"/>
    <property type="molecule type" value="Genomic_DNA"/>
</dbReference>
<dbReference type="PROSITE" id="PS51379">
    <property type="entry name" value="4FE4S_FER_2"/>
    <property type="match status" value="1"/>
</dbReference>
<accession>I4APP5</accession>
<dbReference type="PROSITE" id="PS00198">
    <property type="entry name" value="4FE4S_FER_1"/>
    <property type="match status" value="1"/>
</dbReference>
<dbReference type="RefSeq" id="WP_014799354.1">
    <property type="nucleotide sequence ID" value="NC_018018.1"/>
</dbReference>
<dbReference type="STRING" id="880071.Fleli_3613"/>
<dbReference type="Gene3D" id="3.30.70.20">
    <property type="match status" value="1"/>
</dbReference>
<dbReference type="PATRIC" id="fig|880071.3.peg.3618"/>
<reference evidence="6" key="1">
    <citation type="submission" date="2012-06" db="EMBL/GenBank/DDBJ databases">
        <title>The complete genome of Flexibacter litoralis DSM 6794.</title>
        <authorList>
            <person name="Lucas S."/>
            <person name="Copeland A."/>
            <person name="Lapidus A."/>
            <person name="Glavina del Rio T."/>
            <person name="Dalin E."/>
            <person name="Tice H."/>
            <person name="Bruce D."/>
            <person name="Goodwin L."/>
            <person name="Pitluck S."/>
            <person name="Peters L."/>
            <person name="Ovchinnikova G."/>
            <person name="Lu M."/>
            <person name="Kyrpides N."/>
            <person name="Mavromatis K."/>
            <person name="Ivanova N."/>
            <person name="Brettin T."/>
            <person name="Detter J.C."/>
            <person name="Han C."/>
            <person name="Larimer F."/>
            <person name="Land M."/>
            <person name="Hauser L."/>
            <person name="Markowitz V."/>
            <person name="Cheng J.-F."/>
            <person name="Hugenholtz P."/>
            <person name="Woyke T."/>
            <person name="Wu D."/>
            <person name="Spring S."/>
            <person name="Lang E."/>
            <person name="Kopitz M."/>
            <person name="Brambilla E."/>
            <person name="Klenk H.-P."/>
            <person name="Eisen J.A."/>
        </authorList>
    </citation>
    <scope>NUCLEOTIDE SEQUENCE [LARGE SCALE GENOMIC DNA]</scope>
    <source>
        <strain evidence="6">ATCC 23117 / DSM 6794 / NBRC 15988 / NCIMB 1366 / Sio-4</strain>
    </source>
</reference>
<keyword evidence="6" id="KW-1185">Reference proteome</keyword>
<dbReference type="InterPro" id="IPR017896">
    <property type="entry name" value="4Fe4S_Fe-S-bd"/>
</dbReference>
<evidence type="ECO:0000313" key="5">
    <source>
        <dbReference type="EMBL" id="AFM05930.1"/>
    </source>
</evidence>
<evidence type="ECO:0000256" key="2">
    <source>
        <dbReference type="ARBA" id="ARBA00023004"/>
    </source>
</evidence>
<gene>
    <name evidence="5" type="ordered locus">Fleli_3613</name>
</gene>
<organism evidence="5 6">
    <name type="scientific">Bernardetia litoralis (strain ATCC 23117 / DSM 6794 / NBRC 15988 / NCIMB 1366 / Fx l1 / Sio-4)</name>
    <name type="common">Flexibacter litoralis</name>
    <dbReference type="NCBI Taxonomy" id="880071"/>
    <lineage>
        <taxon>Bacteria</taxon>
        <taxon>Pseudomonadati</taxon>
        <taxon>Bacteroidota</taxon>
        <taxon>Cytophagia</taxon>
        <taxon>Cytophagales</taxon>
        <taxon>Bernardetiaceae</taxon>
        <taxon>Bernardetia</taxon>
    </lineage>
</organism>
<dbReference type="eggNOG" id="COG1142">
    <property type="taxonomic scope" value="Bacteria"/>
</dbReference>
<dbReference type="KEGG" id="fli:Fleli_3613"/>
<sequence length="114" mass="12739">MALKITDACINCGACQIECPNNAIYVGSENWSFAEGTSLKEVETQDGKILDAHTENPPLNDFIYYIVADKCTECNGFHDEPQCAFVCPADCCVIDENFIETEEELLLKKAWLHD</sequence>
<dbReference type="SUPFAM" id="SSF54862">
    <property type="entry name" value="4Fe-4S ferredoxins"/>
    <property type="match status" value="1"/>
</dbReference>